<dbReference type="PROSITE" id="PS51257">
    <property type="entry name" value="PROKAR_LIPOPROTEIN"/>
    <property type="match status" value="1"/>
</dbReference>
<feature type="signal peptide" evidence="1">
    <location>
        <begin position="1"/>
        <end position="33"/>
    </location>
</feature>
<keyword evidence="1" id="KW-0732">Signal</keyword>
<dbReference type="AlphaFoldDB" id="B0G445"/>
<evidence type="ECO:0000313" key="3">
    <source>
        <dbReference type="Proteomes" id="UP000005359"/>
    </source>
</evidence>
<dbReference type="EMBL" id="AAXA02000011">
    <property type="protein sequence ID" value="EDR47497.1"/>
    <property type="molecule type" value="Genomic_DNA"/>
</dbReference>
<feature type="chain" id="PRO_5039438459" description="DUF5105 domain-containing protein" evidence="1">
    <location>
        <begin position="34"/>
        <end position="217"/>
    </location>
</feature>
<comment type="caution">
    <text evidence="2">The sequence shown here is derived from an EMBL/GenBank/DDBJ whole genome shotgun (WGS) entry which is preliminary data.</text>
</comment>
<evidence type="ECO:0000313" key="2">
    <source>
        <dbReference type="EMBL" id="EDR47497.1"/>
    </source>
</evidence>
<sequence length="217" mass="24137">MKKTQNKEEKGMKRMKRVLALGMAVLMCMGLTACGKDFDAAGYTKSVLDANYHAQYDKYAEYRGISESDAKKEVTEGMRTQIESAFSGMDVSDEMMDKYIEVADKAYDLADFTVKDAKKQDDDSYVVTVVIKPSDVFSNSSNYINDIATEYADQGKDPTQTDVLMDILVESLNRAIEANSYGDETTLEVHVTADKDGAYGIEESEMETLEATMFPGE</sequence>
<dbReference type="STRING" id="411461.DORFOR_01022"/>
<dbReference type="PaxDb" id="411461-DORFOR_01022"/>
<accession>B0G445</accession>
<reference evidence="2 3" key="1">
    <citation type="submission" date="2007-10" db="EMBL/GenBank/DDBJ databases">
        <title>Draft genome sequence of Dorea formicigenerans(ATCC 27755).</title>
        <authorList>
            <person name="Sudarsanam P."/>
            <person name="Ley R."/>
            <person name="Guruge J."/>
            <person name="Turnbaugh P.J."/>
            <person name="Mahowald M."/>
            <person name="Liep D."/>
            <person name="Gordon J."/>
        </authorList>
    </citation>
    <scope>NUCLEOTIDE SEQUENCE [LARGE SCALE GENOMIC DNA]</scope>
    <source>
        <strain evidence="2 3">ATCC 27755</strain>
    </source>
</reference>
<protein>
    <recommendedName>
        <fullName evidence="4">DUF5105 domain-containing protein</fullName>
    </recommendedName>
</protein>
<evidence type="ECO:0000256" key="1">
    <source>
        <dbReference type="SAM" id="SignalP"/>
    </source>
</evidence>
<gene>
    <name evidence="2" type="ORF">DORFOR_01022</name>
</gene>
<dbReference type="Proteomes" id="UP000005359">
    <property type="component" value="Unassembled WGS sequence"/>
</dbReference>
<evidence type="ECO:0008006" key="4">
    <source>
        <dbReference type="Google" id="ProtNLM"/>
    </source>
</evidence>
<reference evidence="2 3" key="2">
    <citation type="submission" date="2007-10" db="EMBL/GenBank/DDBJ databases">
        <authorList>
            <person name="Fulton L."/>
            <person name="Clifton S."/>
            <person name="Fulton B."/>
            <person name="Xu J."/>
            <person name="Minx P."/>
            <person name="Pepin K.H."/>
            <person name="Johnson M."/>
            <person name="Thiruvilangam P."/>
            <person name="Bhonagiri V."/>
            <person name="Nash W.E."/>
            <person name="Wang C."/>
            <person name="Mardis E.R."/>
            <person name="Wilson R.K."/>
        </authorList>
    </citation>
    <scope>NUCLEOTIDE SEQUENCE [LARGE SCALE GENOMIC DNA]</scope>
    <source>
        <strain evidence="2 3">ATCC 27755</strain>
    </source>
</reference>
<dbReference type="eggNOG" id="ENOG502ZRKE">
    <property type="taxonomic scope" value="Bacteria"/>
</dbReference>
<proteinExistence type="predicted"/>
<organism evidence="2 3">
    <name type="scientific">Dorea formicigenerans ATCC 27755</name>
    <dbReference type="NCBI Taxonomy" id="411461"/>
    <lineage>
        <taxon>Bacteria</taxon>
        <taxon>Bacillati</taxon>
        <taxon>Bacillota</taxon>
        <taxon>Clostridia</taxon>
        <taxon>Lachnospirales</taxon>
        <taxon>Lachnospiraceae</taxon>
        <taxon>Dorea</taxon>
    </lineage>
</organism>
<name>B0G445_9FIRM</name>